<dbReference type="InterPro" id="IPR023635">
    <property type="entry name" value="Peptide_deformylase"/>
</dbReference>
<proteinExistence type="inferred from homology"/>
<dbReference type="Gene3D" id="3.90.45.10">
    <property type="entry name" value="Peptide deformylase"/>
    <property type="match status" value="1"/>
</dbReference>
<dbReference type="CDD" id="cd00487">
    <property type="entry name" value="Pep_deformylase"/>
    <property type="match status" value="1"/>
</dbReference>
<evidence type="ECO:0000313" key="6">
    <source>
        <dbReference type="EMBL" id="AXJ01833.1"/>
    </source>
</evidence>
<dbReference type="GO" id="GO:0042586">
    <property type="term" value="F:peptide deformylase activity"/>
    <property type="evidence" value="ECO:0007669"/>
    <property type="project" value="UniProtKB-UniRule"/>
</dbReference>
<dbReference type="HAMAP" id="MF_00163">
    <property type="entry name" value="Pep_deformylase"/>
    <property type="match status" value="1"/>
</dbReference>
<dbReference type="PANTHER" id="PTHR10458:SF22">
    <property type="entry name" value="PEPTIDE DEFORMYLASE"/>
    <property type="match status" value="1"/>
</dbReference>
<dbReference type="EMBL" id="CP027806">
    <property type="protein sequence ID" value="AXJ01833.1"/>
    <property type="molecule type" value="Genomic_DNA"/>
</dbReference>
<evidence type="ECO:0000256" key="2">
    <source>
        <dbReference type="ARBA" id="ARBA00022723"/>
    </source>
</evidence>
<keyword evidence="5" id="KW-0408">Iron</keyword>
<dbReference type="PANTHER" id="PTHR10458">
    <property type="entry name" value="PEPTIDE DEFORMYLASE"/>
    <property type="match status" value="1"/>
</dbReference>
<feature type="active site" evidence="5">
    <location>
        <position position="143"/>
    </location>
</feature>
<dbReference type="OrthoDB" id="9784988at2"/>
<name>A0A345UMY1_9BACT</name>
<feature type="binding site" evidence="5">
    <location>
        <position position="100"/>
    </location>
    <ligand>
        <name>Fe cation</name>
        <dbReference type="ChEBI" id="CHEBI:24875"/>
    </ligand>
</feature>
<evidence type="ECO:0000256" key="4">
    <source>
        <dbReference type="ARBA" id="ARBA00022917"/>
    </source>
</evidence>
<dbReference type="NCBIfam" id="TIGR00079">
    <property type="entry name" value="pept_deformyl"/>
    <property type="match status" value="1"/>
</dbReference>
<evidence type="ECO:0000256" key="1">
    <source>
        <dbReference type="ARBA" id="ARBA00010759"/>
    </source>
</evidence>
<dbReference type="PIRSF" id="PIRSF004749">
    <property type="entry name" value="Pep_def"/>
    <property type="match status" value="1"/>
</dbReference>
<dbReference type="Proteomes" id="UP000254808">
    <property type="component" value="Chromosome"/>
</dbReference>
<sequence length="193" mass="21640">MSILPIVTYNDPVLREKAAPITEDSPGLQRLIDDMFETMYNGQGVGLAAPQIGESLRLFVMDADPFTADEEGEEDLGPMVFINPEFSPVGEFKTATDEGCLSIPGVRESVTRPETIRVKWLDRELKPHEKTFSGWPGRVIQHEYDHIEGVLFIDYLGSFRKRLLRSRLNMVESGEVDAGYPVRPKRAAEADKG</sequence>
<keyword evidence="2 5" id="KW-0479">Metal-binding</keyword>
<accession>A0A345UMY1</accession>
<dbReference type="InterPro" id="IPR036821">
    <property type="entry name" value="Peptide_deformylase_sf"/>
</dbReference>
<dbReference type="RefSeq" id="WP_114984987.1">
    <property type="nucleotide sequence ID" value="NZ_CP027806.1"/>
</dbReference>
<comment type="cofactor">
    <cofactor evidence="5">
        <name>Fe(2+)</name>
        <dbReference type="ChEBI" id="CHEBI:29033"/>
    </cofactor>
    <text evidence="5">Binds 1 Fe(2+) ion.</text>
</comment>
<keyword evidence="3 5" id="KW-0378">Hydrolase</keyword>
<dbReference type="PRINTS" id="PR01576">
    <property type="entry name" value="PDEFORMYLASE"/>
</dbReference>
<dbReference type="NCBIfam" id="NF001159">
    <property type="entry name" value="PRK00150.1-3"/>
    <property type="match status" value="1"/>
</dbReference>
<keyword evidence="4 5" id="KW-0648">Protein biosynthesis</keyword>
<dbReference type="Pfam" id="PF01327">
    <property type="entry name" value="Pep_deformylase"/>
    <property type="match status" value="1"/>
</dbReference>
<feature type="binding site" evidence="5">
    <location>
        <position position="142"/>
    </location>
    <ligand>
        <name>Fe cation</name>
        <dbReference type="ChEBI" id="CHEBI:24875"/>
    </ligand>
</feature>
<comment type="function">
    <text evidence="5">Removes the formyl group from the N-terminal Met of newly synthesized proteins. Requires at least a dipeptide for an efficient rate of reaction. N-terminal L-methionine is a prerequisite for activity but the enzyme has broad specificity at other positions.</text>
</comment>
<reference evidence="6 7" key="1">
    <citation type="submission" date="2018-03" db="EMBL/GenBank/DDBJ databases">
        <title>Phenotypic and genomic properties of Cyclonatronum proteinivorum gen. nov., sp. nov., a haloalkaliphilic bacteroidete from soda lakes possessing Na+-translocating rhodopsin.</title>
        <authorList>
            <person name="Toshchakov S.V."/>
            <person name="Korzhenkov A."/>
            <person name="Samarov N.I."/>
            <person name="Kublanov I.V."/>
            <person name="Muntyan M.S."/>
            <person name="Sorokin D.Y."/>
        </authorList>
    </citation>
    <scope>NUCLEOTIDE SEQUENCE [LARGE SCALE GENOMIC DNA]</scope>
    <source>
        <strain evidence="6 7">Omega</strain>
    </source>
</reference>
<evidence type="ECO:0000256" key="3">
    <source>
        <dbReference type="ARBA" id="ARBA00022801"/>
    </source>
</evidence>
<dbReference type="AlphaFoldDB" id="A0A345UMY1"/>
<evidence type="ECO:0000256" key="5">
    <source>
        <dbReference type="HAMAP-Rule" id="MF_00163"/>
    </source>
</evidence>
<dbReference type="KEGG" id="cprv:CYPRO_2591"/>
<dbReference type="GO" id="GO:0006412">
    <property type="term" value="P:translation"/>
    <property type="evidence" value="ECO:0007669"/>
    <property type="project" value="UniProtKB-UniRule"/>
</dbReference>
<dbReference type="GO" id="GO:0046872">
    <property type="term" value="F:metal ion binding"/>
    <property type="evidence" value="ECO:0007669"/>
    <property type="project" value="UniProtKB-KW"/>
</dbReference>
<protein>
    <recommendedName>
        <fullName evidence="5">Peptide deformylase</fullName>
        <shortName evidence="5">PDF</shortName>
        <ecNumber evidence="5">3.5.1.88</ecNumber>
    </recommendedName>
    <alternativeName>
        <fullName evidence="5">Polypeptide deformylase</fullName>
    </alternativeName>
</protein>
<dbReference type="FunFam" id="3.90.45.10:FF:000003">
    <property type="entry name" value="Peptide deformylase"/>
    <property type="match status" value="1"/>
</dbReference>
<gene>
    <name evidence="5" type="primary">def</name>
    <name evidence="6" type="ORF">CYPRO_2591</name>
</gene>
<organism evidence="6 7">
    <name type="scientific">Cyclonatronum proteinivorum</name>
    <dbReference type="NCBI Taxonomy" id="1457365"/>
    <lineage>
        <taxon>Bacteria</taxon>
        <taxon>Pseudomonadati</taxon>
        <taxon>Balneolota</taxon>
        <taxon>Balneolia</taxon>
        <taxon>Balneolales</taxon>
        <taxon>Cyclonatronaceae</taxon>
        <taxon>Cyclonatronum</taxon>
    </lineage>
</organism>
<dbReference type="SUPFAM" id="SSF56420">
    <property type="entry name" value="Peptide deformylase"/>
    <property type="match status" value="1"/>
</dbReference>
<feature type="binding site" evidence="5">
    <location>
        <position position="146"/>
    </location>
    <ligand>
        <name>Fe cation</name>
        <dbReference type="ChEBI" id="CHEBI:24875"/>
    </ligand>
</feature>
<keyword evidence="7" id="KW-1185">Reference proteome</keyword>
<comment type="catalytic activity">
    <reaction evidence="5">
        <text>N-terminal N-formyl-L-methionyl-[peptide] + H2O = N-terminal L-methionyl-[peptide] + formate</text>
        <dbReference type="Rhea" id="RHEA:24420"/>
        <dbReference type="Rhea" id="RHEA-COMP:10639"/>
        <dbReference type="Rhea" id="RHEA-COMP:10640"/>
        <dbReference type="ChEBI" id="CHEBI:15377"/>
        <dbReference type="ChEBI" id="CHEBI:15740"/>
        <dbReference type="ChEBI" id="CHEBI:49298"/>
        <dbReference type="ChEBI" id="CHEBI:64731"/>
        <dbReference type="EC" id="3.5.1.88"/>
    </reaction>
</comment>
<dbReference type="EC" id="3.5.1.88" evidence="5"/>
<comment type="similarity">
    <text evidence="1 5">Belongs to the polypeptide deformylase family.</text>
</comment>
<evidence type="ECO:0000313" key="7">
    <source>
        <dbReference type="Proteomes" id="UP000254808"/>
    </source>
</evidence>